<dbReference type="EMBL" id="GBEZ01025061">
    <property type="protein sequence ID" value="JAC61988.1"/>
    <property type="molecule type" value="Transcribed_RNA"/>
</dbReference>
<feature type="non-terminal residue" evidence="1">
    <location>
        <position position="1"/>
    </location>
</feature>
<evidence type="ECO:0000313" key="1">
    <source>
        <dbReference type="EMBL" id="JAC61988.1"/>
    </source>
</evidence>
<proteinExistence type="predicted"/>
<gene>
    <name evidence="1" type="ORF">TSPGSL018_24608</name>
</gene>
<sequence length="70" mass="7929">KFRIRMVRLRVDSLFEGRYVDSRATRQVGAAPAACRSEWAGEDSGRSVLWAQGFSQKPCVSVLRTSHLFQ</sequence>
<protein>
    <submittedName>
        <fullName evidence="1">Uncharacterized protein</fullName>
    </submittedName>
</protein>
<accession>A0A061QQJ7</accession>
<reference evidence="1" key="1">
    <citation type="submission" date="2014-05" db="EMBL/GenBank/DDBJ databases">
        <title>The transcriptome of the halophilic microalga Tetraselmis sp. GSL018 isolated from the Great Salt Lake, Utah.</title>
        <authorList>
            <person name="Jinkerson R.E."/>
            <person name="D'Adamo S."/>
            <person name="Posewitz M.C."/>
        </authorList>
    </citation>
    <scope>NUCLEOTIDE SEQUENCE</scope>
    <source>
        <strain evidence="1">GSL018</strain>
    </source>
</reference>
<feature type="non-terminal residue" evidence="1">
    <location>
        <position position="70"/>
    </location>
</feature>
<dbReference type="AlphaFoldDB" id="A0A061QQJ7"/>
<organism evidence="1">
    <name type="scientific">Tetraselmis sp. GSL018</name>
    <dbReference type="NCBI Taxonomy" id="582737"/>
    <lineage>
        <taxon>Eukaryota</taxon>
        <taxon>Viridiplantae</taxon>
        <taxon>Chlorophyta</taxon>
        <taxon>core chlorophytes</taxon>
        <taxon>Chlorodendrophyceae</taxon>
        <taxon>Chlorodendrales</taxon>
        <taxon>Chlorodendraceae</taxon>
        <taxon>Tetraselmis</taxon>
    </lineage>
</organism>
<name>A0A061QQJ7_9CHLO</name>